<evidence type="ECO:0000313" key="11">
    <source>
        <dbReference type="EMBL" id="XBS89751.1"/>
    </source>
</evidence>
<dbReference type="AlphaFoldDB" id="A0AAU7QJT7"/>
<dbReference type="EC" id="4.2.1.75" evidence="3 9"/>
<evidence type="ECO:0000256" key="7">
    <source>
        <dbReference type="ARBA" id="ARBA00040167"/>
    </source>
</evidence>
<proteinExistence type="inferred from homology"/>
<dbReference type="EMBL" id="CP157948">
    <property type="protein sequence ID" value="XBS89751.1"/>
    <property type="molecule type" value="Genomic_DNA"/>
</dbReference>
<dbReference type="PANTHER" id="PTHR38042">
    <property type="entry name" value="UROPORPHYRINOGEN-III SYNTHASE, CHLOROPLASTIC"/>
    <property type="match status" value="1"/>
</dbReference>
<organism evidence="11">
    <name type="scientific">Rhodanobacter sp. IGA1.0</name>
    <dbReference type="NCBI Taxonomy" id="3158582"/>
    <lineage>
        <taxon>Bacteria</taxon>
        <taxon>Pseudomonadati</taxon>
        <taxon>Pseudomonadota</taxon>
        <taxon>Gammaproteobacteria</taxon>
        <taxon>Lysobacterales</taxon>
        <taxon>Rhodanobacteraceae</taxon>
        <taxon>Rhodanobacter</taxon>
    </lineage>
</organism>
<dbReference type="Gene3D" id="3.40.50.10090">
    <property type="match status" value="2"/>
</dbReference>
<evidence type="ECO:0000256" key="1">
    <source>
        <dbReference type="ARBA" id="ARBA00004772"/>
    </source>
</evidence>
<dbReference type="InterPro" id="IPR003754">
    <property type="entry name" value="4pyrrol_synth_uPrphyn_synth"/>
</dbReference>
<dbReference type="InterPro" id="IPR039793">
    <property type="entry name" value="UROS/Hem4"/>
</dbReference>
<gene>
    <name evidence="11" type="ORF">ABNK63_15355</name>
</gene>
<evidence type="ECO:0000256" key="2">
    <source>
        <dbReference type="ARBA" id="ARBA00008133"/>
    </source>
</evidence>
<sequence>MQRPSSRKTPGLHGRIVVITRPAGTASALARKVRVLGGVPLRLPGMGLRAAPDADAVRAGLCAALGDELIVFTSPAAVRHAAALLPLRTTACVLAVGQGTAQALRRHGVAAPLAPRRQDSEGLLELSQLQSLRGRRVALIGAPGGRGVLREQLAARGARLRELQVYHRVPPRLDRRHAEALLQLPASARVLLSSAEALHNLQQLLPAPAWARLCAATAVVSSERLAEAARAAGFQRIRVAASAVSADLLAEAATAG</sequence>
<keyword evidence="5 9" id="KW-0627">Porphyrin biosynthesis</keyword>
<reference evidence="11" key="1">
    <citation type="submission" date="2024-06" db="EMBL/GenBank/DDBJ databases">
        <authorList>
            <person name="Sun Y."/>
        </authorList>
    </citation>
    <scope>NUCLEOTIDE SEQUENCE</scope>
    <source>
        <strain evidence="11">IGA1.0</strain>
    </source>
</reference>
<dbReference type="Pfam" id="PF02602">
    <property type="entry name" value="HEM4"/>
    <property type="match status" value="1"/>
</dbReference>
<dbReference type="GO" id="GO:0006782">
    <property type="term" value="P:protoporphyrinogen IX biosynthetic process"/>
    <property type="evidence" value="ECO:0007669"/>
    <property type="project" value="UniProtKB-UniRule"/>
</dbReference>
<dbReference type="GO" id="GO:0006780">
    <property type="term" value="P:uroporphyrinogen III biosynthetic process"/>
    <property type="evidence" value="ECO:0007669"/>
    <property type="project" value="UniProtKB-UniRule"/>
</dbReference>
<evidence type="ECO:0000256" key="5">
    <source>
        <dbReference type="ARBA" id="ARBA00023244"/>
    </source>
</evidence>
<evidence type="ECO:0000256" key="3">
    <source>
        <dbReference type="ARBA" id="ARBA00013109"/>
    </source>
</evidence>
<dbReference type="CDD" id="cd06578">
    <property type="entry name" value="HemD"/>
    <property type="match status" value="1"/>
</dbReference>
<name>A0AAU7QJT7_9GAMM</name>
<feature type="domain" description="Tetrapyrrole biosynthesis uroporphyrinogen III synthase" evidence="10">
    <location>
        <begin position="28"/>
        <end position="248"/>
    </location>
</feature>
<comment type="similarity">
    <text evidence="2 9">Belongs to the uroporphyrinogen-III synthase family.</text>
</comment>
<comment type="pathway">
    <text evidence="1 9">Porphyrin-containing compound metabolism; protoporphyrin-IX biosynthesis; coproporphyrinogen-III from 5-aminolevulinate: step 3/4.</text>
</comment>
<keyword evidence="4 9" id="KW-0456">Lyase</keyword>
<dbReference type="RefSeq" id="WP_007806633.1">
    <property type="nucleotide sequence ID" value="NZ_CP157948.1"/>
</dbReference>
<dbReference type="PANTHER" id="PTHR38042:SF1">
    <property type="entry name" value="UROPORPHYRINOGEN-III SYNTHASE, CHLOROPLASTIC"/>
    <property type="match status" value="1"/>
</dbReference>
<evidence type="ECO:0000259" key="10">
    <source>
        <dbReference type="Pfam" id="PF02602"/>
    </source>
</evidence>
<accession>A0AAU7QJT7</accession>
<evidence type="ECO:0000256" key="8">
    <source>
        <dbReference type="ARBA" id="ARBA00048617"/>
    </source>
</evidence>
<evidence type="ECO:0000256" key="9">
    <source>
        <dbReference type="RuleBase" id="RU366031"/>
    </source>
</evidence>
<comment type="catalytic activity">
    <reaction evidence="8 9">
        <text>hydroxymethylbilane = uroporphyrinogen III + H2O</text>
        <dbReference type="Rhea" id="RHEA:18965"/>
        <dbReference type="ChEBI" id="CHEBI:15377"/>
        <dbReference type="ChEBI" id="CHEBI:57308"/>
        <dbReference type="ChEBI" id="CHEBI:57845"/>
        <dbReference type="EC" id="4.2.1.75"/>
    </reaction>
</comment>
<protein>
    <recommendedName>
        <fullName evidence="7 9">Uroporphyrinogen-III synthase</fullName>
        <ecNumber evidence="3 9">4.2.1.75</ecNumber>
    </recommendedName>
</protein>
<evidence type="ECO:0000256" key="6">
    <source>
        <dbReference type="ARBA" id="ARBA00037589"/>
    </source>
</evidence>
<dbReference type="SUPFAM" id="SSF69618">
    <property type="entry name" value="HemD-like"/>
    <property type="match status" value="1"/>
</dbReference>
<dbReference type="GO" id="GO:0004852">
    <property type="term" value="F:uroporphyrinogen-III synthase activity"/>
    <property type="evidence" value="ECO:0007669"/>
    <property type="project" value="UniProtKB-UniRule"/>
</dbReference>
<dbReference type="InterPro" id="IPR036108">
    <property type="entry name" value="4pyrrol_syn_uPrphyn_synt_sf"/>
</dbReference>
<evidence type="ECO:0000256" key="4">
    <source>
        <dbReference type="ARBA" id="ARBA00023239"/>
    </source>
</evidence>
<comment type="function">
    <text evidence="6 9">Catalyzes cyclization of the linear tetrapyrrole, hydroxymethylbilane, to the macrocyclic uroporphyrinogen III.</text>
</comment>